<dbReference type="InterPro" id="IPR036429">
    <property type="entry name" value="SpoA-like_sf"/>
</dbReference>
<accession>X7F9Y7</accession>
<keyword evidence="7" id="KW-0997">Cell inner membrane</keyword>
<proteinExistence type="inferred from homology"/>
<evidence type="ECO:0000256" key="7">
    <source>
        <dbReference type="ARBA" id="ARBA00022519"/>
    </source>
</evidence>
<evidence type="ECO:0000259" key="12">
    <source>
        <dbReference type="Pfam" id="PF01052"/>
    </source>
</evidence>
<keyword evidence="10" id="KW-0975">Bacterial flagellum</keyword>
<dbReference type="InterPro" id="IPR028976">
    <property type="entry name" value="CheC-like_sf"/>
</dbReference>
<dbReference type="eggNOG" id="COG1868">
    <property type="taxonomic scope" value="Bacteria"/>
</dbReference>
<comment type="function">
    <text evidence="11">FliM is one of three proteins (FliG, FliN, FliM) that forms the rotor-mounted switch complex (C ring), located at the base of the basal body. This complex interacts with the CheY and CheZ chemotaxis proteins, in addition to contacting components of the motor that determine the direction of flagellar rotation.</text>
</comment>
<dbReference type="SUPFAM" id="SSF101801">
    <property type="entry name" value="Surface presentation of antigens (SPOA)"/>
    <property type="match status" value="1"/>
</dbReference>
<evidence type="ECO:0000256" key="8">
    <source>
        <dbReference type="ARBA" id="ARBA00022779"/>
    </source>
</evidence>
<gene>
    <name evidence="13" type="ORF">RISW2_04140</name>
</gene>
<dbReference type="CDD" id="cd17908">
    <property type="entry name" value="FliM"/>
    <property type="match status" value="1"/>
</dbReference>
<dbReference type="InterPro" id="IPR001543">
    <property type="entry name" value="FliN-like_C"/>
</dbReference>
<dbReference type="InterPro" id="IPR001689">
    <property type="entry name" value="Flag_FliM"/>
</dbReference>
<dbReference type="GO" id="GO:0003774">
    <property type="term" value="F:cytoskeletal motor activity"/>
    <property type="evidence" value="ECO:0007669"/>
    <property type="project" value="InterPro"/>
</dbReference>
<evidence type="ECO:0000256" key="11">
    <source>
        <dbReference type="ARBA" id="ARBA00025044"/>
    </source>
</evidence>
<dbReference type="AlphaFoldDB" id="X7F9Y7"/>
<dbReference type="SUPFAM" id="SSF103039">
    <property type="entry name" value="CheC-like"/>
    <property type="match status" value="1"/>
</dbReference>
<dbReference type="RefSeq" id="WP_043770395.1">
    <property type="nucleotide sequence ID" value="NZ_JAME01000014.1"/>
</dbReference>
<evidence type="ECO:0000256" key="3">
    <source>
        <dbReference type="ARBA" id="ARBA00011049"/>
    </source>
</evidence>
<evidence type="ECO:0000256" key="5">
    <source>
        <dbReference type="ARBA" id="ARBA00022475"/>
    </source>
</evidence>
<keyword evidence="8" id="KW-0283">Flagellar rotation</keyword>
<dbReference type="PANTHER" id="PTHR30034:SF3">
    <property type="entry name" value="FLAGELLAR MOTOR SWITCH PROTEIN FLIM"/>
    <property type="match status" value="1"/>
</dbReference>
<dbReference type="Gene3D" id="3.40.1550.10">
    <property type="entry name" value="CheC-like"/>
    <property type="match status" value="1"/>
</dbReference>
<comment type="subcellular location">
    <subcellularLocation>
        <location evidence="1">Bacterial flagellum basal body</location>
    </subcellularLocation>
    <subcellularLocation>
        <location evidence="2">Cell inner membrane</location>
        <topology evidence="2">Peripheral membrane protein</topology>
    </subcellularLocation>
</comment>
<evidence type="ECO:0000256" key="10">
    <source>
        <dbReference type="ARBA" id="ARBA00023143"/>
    </source>
</evidence>
<dbReference type="GO" id="GO:0071978">
    <property type="term" value="P:bacterial-type flagellum-dependent swarming motility"/>
    <property type="evidence" value="ECO:0007669"/>
    <property type="project" value="TreeGrafter"/>
</dbReference>
<evidence type="ECO:0000313" key="14">
    <source>
        <dbReference type="Proteomes" id="UP000023430"/>
    </source>
</evidence>
<dbReference type="STRING" id="1449351.RISW2_04140"/>
<protein>
    <recommendedName>
        <fullName evidence="4">Flagellar motor switch protein FliM</fullName>
    </recommendedName>
</protein>
<reference evidence="13 14" key="1">
    <citation type="submission" date="2014-01" db="EMBL/GenBank/DDBJ databases">
        <title>Roseivivax isoporae LMG 25204 Genome Sequencing.</title>
        <authorList>
            <person name="Lai Q."/>
            <person name="Li G."/>
            <person name="Shao Z."/>
        </authorList>
    </citation>
    <scope>NUCLEOTIDE SEQUENCE [LARGE SCALE GENOMIC DNA]</scope>
    <source>
        <strain evidence="13 14">LMG 25204</strain>
    </source>
</reference>
<keyword evidence="14" id="KW-1185">Reference proteome</keyword>
<keyword evidence="9" id="KW-0472">Membrane</keyword>
<evidence type="ECO:0000256" key="2">
    <source>
        <dbReference type="ARBA" id="ARBA00004417"/>
    </source>
</evidence>
<keyword evidence="6" id="KW-0145">Chemotaxis</keyword>
<keyword evidence="5" id="KW-1003">Cell membrane</keyword>
<dbReference type="PRINTS" id="PR00955">
    <property type="entry name" value="FLGMOTORFLIM"/>
</dbReference>
<feature type="domain" description="Flagellar motor switch protein FliN-like C-terminal" evidence="12">
    <location>
        <begin position="227"/>
        <end position="298"/>
    </location>
</feature>
<evidence type="ECO:0000256" key="6">
    <source>
        <dbReference type="ARBA" id="ARBA00022500"/>
    </source>
</evidence>
<name>X7F9Y7_9RHOB</name>
<dbReference type="Proteomes" id="UP000023430">
    <property type="component" value="Unassembled WGS sequence"/>
</dbReference>
<dbReference type="Pfam" id="PF01052">
    <property type="entry name" value="FliMN_C"/>
    <property type="match status" value="1"/>
</dbReference>
<comment type="caution">
    <text evidence="13">The sequence shown here is derived from an EMBL/GenBank/DDBJ whole genome shotgun (WGS) entry which is preliminary data.</text>
</comment>
<organism evidence="13 14">
    <name type="scientific">Roseivivax isoporae LMG 25204</name>
    <dbReference type="NCBI Taxonomy" id="1449351"/>
    <lineage>
        <taxon>Bacteria</taxon>
        <taxon>Pseudomonadati</taxon>
        <taxon>Pseudomonadota</taxon>
        <taxon>Alphaproteobacteria</taxon>
        <taxon>Rhodobacterales</taxon>
        <taxon>Roseobacteraceae</taxon>
        <taxon>Roseivivax</taxon>
    </lineage>
</organism>
<evidence type="ECO:0000313" key="13">
    <source>
        <dbReference type="EMBL" id="ETX28909.1"/>
    </source>
</evidence>
<dbReference type="OrthoDB" id="9806941at2"/>
<evidence type="ECO:0000256" key="9">
    <source>
        <dbReference type="ARBA" id="ARBA00023136"/>
    </source>
</evidence>
<dbReference type="GO" id="GO:0005886">
    <property type="term" value="C:plasma membrane"/>
    <property type="evidence" value="ECO:0007669"/>
    <property type="project" value="UniProtKB-SubCell"/>
</dbReference>
<dbReference type="GO" id="GO:0050918">
    <property type="term" value="P:positive chemotaxis"/>
    <property type="evidence" value="ECO:0007669"/>
    <property type="project" value="TreeGrafter"/>
</dbReference>
<dbReference type="EMBL" id="JAME01000014">
    <property type="protein sequence ID" value="ETX28909.1"/>
    <property type="molecule type" value="Genomic_DNA"/>
</dbReference>
<evidence type="ECO:0000256" key="4">
    <source>
        <dbReference type="ARBA" id="ARBA00021898"/>
    </source>
</evidence>
<dbReference type="Pfam" id="PF02154">
    <property type="entry name" value="FliM"/>
    <property type="match status" value="1"/>
</dbReference>
<sequence length="306" mass="32804">MNKAATEGFSLEEEIIRVTAENIERLPMLEPIFERHVQNLAAAMKGFSGVPAEAELVGLDYAGVGAALAGIGPHWLAIVCEAQPWDGSFAVAIDPNLLFSLLEILLGGRAADPGEWVPRSFTSIEKRLATQICGLVLSELSTAFAPVEKASFHVSHFESSPQATMIAPAKSPCVKVTLNVTLEGRGGELAIVLPHNTLHPVRDKLSELVMGESIGTEDGWQDRMEQALSDTSVRLTAILQTLRVPLSDALAWRKGQVLDLGIGPDDEVAVAASGRTLLRGAMGRRRSGAAALRVTEILFDRNGVIR</sequence>
<evidence type="ECO:0000256" key="1">
    <source>
        <dbReference type="ARBA" id="ARBA00004117"/>
    </source>
</evidence>
<dbReference type="GO" id="GO:0009425">
    <property type="term" value="C:bacterial-type flagellum basal body"/>
    <property type="evidence" value="ECO:0007669"/>
    <property type="project" value="UniProtKB-SubCell"/>
</dbReference>
<dbReference type="Gene3D" id="2.30.330.10">
    <property type="entry name" value="SpoA-like"/>
    <property type="match status" value="1"/>
</dbReference>
<comment type="similarity">
    <text evidence="3">Belongs to the FliM family.</text>
</comment>
<dbReference type="PANTHER" id="PTHR30034">
    <property type="entry name" value="FLAGELLAR MOTOR SWITCH PROTEIN FLIM"/>
    <property type="match status" value="1"/>
</dbReference>